<name>A0A7I8DFQ8_9BACL</name>
<dbReference type="InterPro" id="IPR017516">
    <property type="entry name" value="AbrB_dup"/>
</dbReference>
<keyword evidence="1" id="KW-0812">Transmembrane</keyword>
<dbReference type="NCBIfam" id="TIGR03082">
    <property type="entry name" value="Gneg_AbrB_dup"/>
    <property type="match status" value="1"/>
</dbReference>
<dbReference type="PANTHER" id="PTHR38457">
    <property type="entry name" value="REGULATOR ABRB-RELATED"/>
    <property type="match status" value="1"/>
</dbReference>
<evidence type="ECO:0008006" key="4">
    <source>
        <dbReference type="Google" id="ProtNLM"/>
    </source>
</evidence>
<feature type="transmembrane region" description="Helical" evidence="1">
    <location>
        <begin position="206"/>
        <end position="227"/>
    </location>
</feature>
<feature type="transmembrane region" description="Helical" evidence="1">
    <location>
        <begin position="82"/>
        <end position="102"/>
    </location>
</feature>
<dbReference type="AlphaFoldDB" id="A0A7I8DFQ8"/>
<dbReference type="GO" id="GO:0016020">
    <property type="term" value="C:membrane"/>
    <property type="evidence" value="ECO:0007669"/>
    <property type="project" value="InterPro"/>
</dbReference>
<feature type="transmembrane region" description="Helical" evidence="1">
    <location>
        <begin position="56"/>
        <end position="75"/>
    </location>
</feature>
<evidence type="ECO:0000313" key="2">
    <source>
        <dbReference type="EMBL" id="BCJ87706.1"/>
    </source>
</evidence>
<keyword evidence="1" id="KW-0472">Membrane</keyword>
<accession>A0A7I8DFQ8</accession>
<gene>
    <name evidence="2" type="ORF">skT53_26910</name>
</gene>
<evidence type="ECO:0000256" key="1">
    <source>
        <dbReference type="SAM" id="Phobius"/>
    </source>
</evidence>
<keyword evidence="1" id="KW-1133">Transmembrane helix</keyword>
<protein>
    <recommendedName>
        <fullName evidence="4">AbrB family transcriptional regulator</fullName>
    </recommendedName>
</protein>
<dbReference type="EMBL" id="AP023366">
    <property type="protein sequence ID" value="BCJ87706.1"/>
    <property type="molecule type" value="Genomic_DNA"/>
</dbReference>
<feature type="transmembrane region" description="Helical" evidence="1">
    <location>
        <begin position="12"/>
        <end position="36"/>
    </location>
</feature>
<dbReference type="PANTHER" id="PTHR38457:SF1">
    <property type="entry name" value="REGULATOR ABRB-RELATED"/>
    <property type="match status" value="1"/>
</dbReference>
<dbReference type="GO" id="GO:0010468">
    <property type="term" value="P:regulation of gene expression"/>
    <property type="evidence" value="ECO:0007669"/>
    <property type="project" value="InterPro"/>
</dbReference>
<dbReference type="KEGG" id="eff:skT53_26910"/>
<dbReference type="InterPro" id="IPR007820">
    <property type="entry name" value="AbrB_fam"/>
</dbReference>
<sequence length="237" mass="25745">MPAIAEEVGANTVVVTIVQVTRILVVVGLIPIFVRVEDHNNHMITTSVGVDTLTNVSMWWAGCLLLAAQIGYLIMKRLRFPAARMIGGIIGVALCQLISTSITDTDLVPWYPAELKVIIQIILGASLGLSIKKEMFKGLGKITLLGIFSSSALLVLMVFFSYLLSSNSGISYLTAILAFAPGGVAEMTVTALSLQENVPFVASAQTLRIIMTFLLIPPLCRFLSVYLNFKRDTNHNM</sequence>
<reference evidence="2 3" key="1">
    <citation type="submission" date="2020-08" db="EMBL/GenBank/DDBJ databases">
        <title>Complete Genome Sequence of Effusibacillus dendaii Strain skT53, Isolated from Farmland soil.</title>
        <authorList>
            <person name="Konishi T."/>
            <person name="Kawasaki H."/>
        </authorList>
    </citation>
    <scope>NUCLEOTIDE SEQUENCE [LARGE SCALE GENOMIC DNA]</scope>
    <source>
        <strain evidence="3">skT53</strain>
    </source>
</reference>
<feature type="transmembrane region" description="Helical" evidence="1">
    <location>
        <begin position="170"/>
        <end position="194"/>
    </location>
</feature>
<dbReference type="Pfam" id="PF05145">
    <property type="entry name" value="AbrB"/>
    <property type="match status" value="1"/>
</dbReference>
<dbReference type="Proteomes" id="UP000593802">
    <property type="component" value="Chromosome"/>
</dbReference>
<organism evidence="2 3">
    <name type="scientific">Effusibacillus dendaii</name>
    <dbReference type="NCBI Taxonomy" id="2743772"/>
    <lineage>
        <taxon>Bacteria</taxon>
        <taxon>Bacillati</taxon>
        <taxon>Bacillota</taxon>
        <taxon>Bacilli</taxon>
        <taxon>Bacillales</taxon>
        <taxon>Alicyclobacillaceae</taxon>
        <taxon>Effusibacillus</taxon>
    </lineage>
</organism>
<proteinExistence type="predicted"/>
<evidence type="ECO:0000313" key="3">
    <source>
        <dbReference type="Proteomes" id="UP000593802"/>
    </source>
</evidence>
<keyword evidence="3" id="KW-1185">Reference proteome</keyword>
<feature type="transmembrane region" description="Helical" evidence="1">
    <location>
        <begin position="142"/>
        <end position="164"/>
    </location>
</feature>